<accession>A0A2H4SKP5</accession>
<gene>
    <name evidence="1" type="ORF">A9K55_007830</name>
</gene>
<dbReference type="Proteomes" id="UP000323067">
    <property type="component" value="Chromosome vii"/>
</dbReference>
<protein>
    <submittedName>
        <fullName evidence="1">Cell cycle control tyrosine phosphatase Mih1</fullName>
    </submittedName>
</protein>
<organism evidence="1 2">
    <name type="scientific">Cordyceps militaris</name>
    <name type="common">Caterpillar fungus</name>
    <name type="synonym">Clavaria militaris</name>
    <dbReference type="NCBI Taxonomy" id="73501"/>
    <lineage>
        <taxon>Eukaryota</taxon>
        <taxon>Fungi</taxon>
        <taxon>Dikarya</taxon>
        <taxon>Ascomycota</taxon>
        <taxon>Pezizomycotina</taxon>
        <taxon>Sordariomycetes</taxon>
        <taxon>Hypocreomycetidae</taxon>
        <taxon>Hypocreales</taxon>
        <taxon>Cordycipitaceae</taxon>
        <taxon>Cordyceps</taxon>
    </lineage>
</organism>
<dbReference type="EMBL" id="CP023324">
    <property type="protein sequence ID" value="ATY63670.1"/>
    <property type="molecule type" value="Genomic_DNA"/>
</dbReference>
<dbReference type="VEuPathDB" id="FungiDB:A9K55_007830"/>
<name>A0A2H4SKP5_CORMI</name>
<evidence type="ECO:0000313" key="2">
    <source>
        <dbReference type="Proteomes" id="UP000323067"/>
    </source>
</evidence>
<proteinExistence type="predicted"/>
<dbReference type="AlphaFoldDB" id="A0A2H4SKP5"/>
<sequence>MDGAKQYGICGVTAGKGICGNPGTAQAAGRIRGTARTASDGSKSYQVLGQWGEGAKPCQEKKKGVGSFAACRVQQGEAVRSMEQAGGEVVTYWDAATSDGLLH</sequence>
<reference evidence="1 2" key="1">
    <citation type="journal article" date="2017" name="BMC Genomics">
        <title>Chromosome level assembly and secondary metabolite potential of the parasitic fungus Cordyceps militaris.</title>
        <authorList>
            <person name="Kramer G.J."/>
            <person name="Nodwell J.R."/>
        </authorList>
    </citation>
    <scope>NUCLEOTIDE SEQUENCE [LARGE SCALE GENOMIC DNA]</scope>
    <source>
        <strain evidence="1 2">ATCC 34164</strain>
    </source>
</reference>
<evidence type="ECO:0000313" key="1">
    <source>
        <dbReference type="EMBL" id="ATY63670.1"/>
    </source>
</evidence>